<dbReference type="Gene3D" id="3.60.10.10">
    <property type="entry name" value="Endonuclease/exonuclease/phosphatase"/>
    <property type="match status" value="1"/>
</dbReference>
<sequence>MFLLTNIPRPNSSSALSKSASLSDVAISSFNGTVPGKDEKSCVHARQILTPNLPSTYAPHHIPYTHTRMCVCVCLYTLTVFKISFNNSHLFLIGVYRHPNVPASNFAISSLTSFVADHYFSILLGDFNAHYPMWGGTRPNGASRALGKCIDDHHLVVLNPPSSPTYISFSPYYTSTIDLIIASPQISSLCEAHVLPDLHENDHHPLEIRVN</sequence>
<dbReference type="GO" id="GO:0003824">
    <property type="term" value="F:catalytic activity"/>
    <property type="evidence" value="ECO:0007669"/>
    <property type="project" value="InterPro"/>
</dbReference>
<evidence type="ECO:0000259" key="1">
    <source>
        <dbReference type="Pfam" id="PF14529"/>
    </source>
</evidence>
<gene>
    <name evidence="2" type="ORF">ALC60_06414</name>
</gene>
<dbReference type="Pfam" id="PF14529">
    <property type="entry name" value="Exo_endo_phos_2"/>
    <property type="match status" value="1"/>
</dbReference>
<dbReference type="SUPFAM" id="SSF56219">
    <property type="entry name" value="DNase I-like"/>
    <property type="match status" value="1"/>
</dbReference>
<name>A0A151X346_9HYME</name>
<keyword evidence="3" id="KW-1185">Reference proteome</keyword>
<organism evidence="2 3">
    <name type="scientific">Mycetomoellerius zeteki</name>
    <dbReference type="NCBI Taxonomy" id="64791"/>
    <lineage>
        <taxon>Eukaryota</taxon>
        <taxon>Metazoa</taxon>
        <taxon>Ecdysozoa</taxon>
        <taxon>Arthropoda</taxon>
        <taxon>Hexapoda</taxon>
        <taxon>Insecta</taxon>
        <taxon>Pterygota</taxon>
        <taxon>Neoptera</taxon>
        <taxon>Endopterygota</taxon>
        <taxon>Hymenoptera</taxon>
        <taxon>Apocrita</taxon>
        <taxon>Aculeata</taxon>
        <taxon>Formicoidea</taxon>
        <taxon>Formicidae</taxon>
        <taxon>Myrmicinae</taxon>
        <taxon>Mycetomoellerius</taxon>
    </lineage>
</organism>
<accession>A0A151X346</accession>
<reference evidence="2 3" key="1">
    <citation type="submission" date="2015-09" db="EMBL/GenBank/DDBJ databases">
        <title>Trachymyrmex zeteki WGS genome.</title>
        <authorList>
            <person name="Nygaard S."/>
            <person name="Hu H."/>
            <person name="Boomsma J."/>
            <person name="Zhang G."/>
        </authorList>
    </citation>
    <scope>NUCLEOTIDE SEQUENCE [LARGE SCALE GENOMIC DNA]</scope>
    <source>
        <strain evidence="2">Tzet28-1</strain>
        <tissue evidence="2">Whole body</tissue>
    </source>
</reference>
<dbReference type="AlphaFoldDB" id="A0A151X346"/>
<dbReference type="EMBL" id="KQ982567">
    <property type="protein sequence ID" value="KYQ54709.1"/>
    <property type="molecule type" value="Genomic_DNA"/>
</dbReference>
<evidence type="ECO:0000313" key="3">
    <source>
        <dbReference type="Proteomes" id="UP000075809"/>
    </source>
</evidence>
<dbReference type="InterPro" id="IPR036691">
    <property type="entry name" value="Endo/exonu/phosph_ase_sf"/>
</dbReference>
<protein>
    <recommendedName>
        <fullName evidence="1">Endonuclease/exonuclease/phosphatase domain-containing protein</fullName>
    </recommendedName>
</protein>
<dbReference type="Proteomes" id="UP000075809">
    <property type="component" value="Unassembled WGS sequence"/>
</dbReference>
<evidence type="ECO:0000313" key="2">
    <source>
        <dbReference type="EMBL" id="KYQ54709.1"/>
    </source>
</evidence>
<dbReference type="InterPro" id="IPR005135">
    <property type="entry name" value="Endo/exonuclease/phosphatase"/>
</dbReference>
<feature type="domain" description="Endonuclease/exonuclease/phosphatase" evidence="1">
    <location>
        <begin position="91"/>
        <end position="206"/>
    </location>
</feature>
<proteinExistence type="predicted"/>